<keyword evidence="13 17" id="KW-0401">Integrin</keyword>
<dbReference type="PANTHER" id="PTHR10082">
    <property type="entry name" value="INTEGRIN BETA SUBUNIT"/>
    <property type="match status" value="1"/>
</dbReference>
<dbReference type="InterPro" id="IPR032695">
    <property type="entry name" value="Integrin_dom_sf"/>
</dbReference>
<dbReference type="InterPro" id="IPR036349">
    <property type="entry name" value="Integrin_bsu_tail_dom_sf"/>
</dbReference>
<evidence type="ECO:0000256" key="6">
    <source>
        <dbReference type="ARBA" id="ARBA00022723"/>
    </source>
</evidence>
<name>A0ABM1FC52_PRICU</name>
<evidence type="ECO:0000259" key="20">
    <source>
        <dbReference type="PROSITE" id="PS50234"/>
    </source>
</evidence>
<dbReference type="SUPFAM" id="SSF53300">
    <property type="entry name" value="vWA-like"/>
    <property type="match status" value="1"/>
</dbReference>
<dbReference type="Gene3D" id="2.60.40.1510">
    <property type="entry name" value="ntegrin, alpha v. Chain A, domain 3"/>
    <property type="match status" value="1"/>
</dbReference>
<keyword evidence="4" id="KW-0245">EGF-like domain</keyword>
<comment type="subcellular location">
    <subcellularLocation>
        <location evidence="1 17">Cell membrane</location>
        <topology evidence="1 17">Single-pass type I membrane protein</topology>
    </subcellularLocation>
</comment>
<dbReference type="Gene3D" id="3.30.1680.10">
    <property type="entry name" value="ligand-binding face of the semaphorins, domain 2"/>
    <property type="match status" value="1"/>
</dbReference>
<dbReference type="Gene3D" id="2.10.25.10">
    <property type="entry name" value="Laminin"/>
    <property type="match status" value="2"/>
</dbReference>
<evidence type="ECO:0000256" key="7">
    <source>
        <dbReference type="ARBA" id="ARBA00022729"/>
    </source>
</evidence>
<dbReference type="Pfam" id="PF08725">
    <property type="entry name" value="Integrin_b_cyt"/>
    <property type="match status" value="1"/>
</dbReference>
<evidence type="ECO:0000256" key="16">
    <source>
        <dbReference type="ARBA" id="ARBA00023180"/>
    </source>
</evidence>
<dbReference type="PROSITE" id="PS50234">
    <property type="entry name" value="VWFA"/>
    <property type="match status" value="1"/>
</dbReference>
<evidence type="ECO:0000313" key="21">
    <source>
        <dbReference type="Proteomes" id="UP000695022"/>
    </source>
</evidence>
<keyword evidence="5 17" id="KW-0812">Transmembrane</keyword>
<evidence type="ECO:0000256" key="5">
    <source>
        <dbReference type="ARBA" id="ARBA00022692"/>
    </source>
</evidence>
<organism evidence="21 22">
    <name type="scientific">Priapulus caudatus</name>
    <name type="common">Priapulid worm</name>
    <dbReference type="NCBI Taxonomy" id="37621"/>
    <lineage>
        <taxon>Eukaryota</taxon>
        <taxon>Metazoa</taxon>
        <taxon>Ecdysozoa</taxon>
        <taxon>Scalidophora</taxon>
        <taxon>Priapulida</taxon>
        <taxon>Priapulimorpha</taxon>
        <taxon>Priapulimorphida</taxon>
        <taxon>Priapulidae</taxon>
        <taxon>Priapulus</taxon>
    </lineage>
</organism>
<dbReference type="Proteomes" id="UP000695022">
    <property type="component" value="Unplaced"/>
</dbReference>
<dbReference type="Pfam" id="PF17205">
    <property type="entry name" value="PSI_integrin"/>
    <property type="match status" value="1"/>
</dbReference>
<evidence type="ECO:0000256" key="8">
    <source>
        <dbReference type="ARBA" id="ARBA00022737"/>
    </source>
</evidence>
<dbReference type="Pfam" id="PF07965">
    <property type="entry name" value="Integrin_B_tail"/>
    <property type="match status" value="1"/>
</dbReference>
<protein>
    <recommendedName>
        <fullName evidence="17">Integrin beta</fullName>
    </recommendedName>
</protein>
<dbReference type="SMART" id="SM01241">
    <property type="entry name" value="Integrin_b_cyt"/>
    <property type="match status" value="1"/>
</dbReference>
<dbReference type="InterPro" id="IPR036465">
    <property type="entry name" value="vWFA_dom_sf"/>
</dbReference>
<feature type="signal peptide" evidence="19">
    <location>
        <begin position="1"/>
        <end position="22"/>
    </location>
</feature>
<evidence type="ECO:0000256" key="10">
    <source>
        <dbReference type="ARBA" id="ARBA00022842"/>
    </source>
</evidence>
<dbReference type="InterPro" id="IPR015812">
    <property type="entry name" value="Integrin_bsu"/>
</dbReference>
<evidence type="ECO:0000256" key="17">
    <source>
        <dbReference type="RuleBase" id="RU000633"/>
    </source>
</evidence>
<evidence type="ECO:0000256" key="3">
    <source>
        <dbReference type="ARBA" id="ARBA00022475"/>
    </source>
</evidence>
<dbReference type="InterPro" id="IPR002369">
    <property type="entry name" value="Integrin_bsu_VWA"/>
</dbReference>
<keyword evidence="7 19" id="KW-0732">Signal</keyword>
<dbReference type="Gene3D" id="1.20.5.100">
    <property type="entry name" value="Cytochrome c1, transmembrane anchor, C-terminal"/>
    <property type="match status" value="1"/>
</dbReference>
<keyword evidence="9" id="KW-0106">Calcium</keyword>
<keyword evidence="6" id="KW-0479">Metal-binding</keyword>
<evidence type="ECO:0000256" key="9">
    <source>
        <dbReference type="ARBA" id="ARBA00022837"/>
    </source>
</evidence>
<dbReference type="Pfam" id="PF18372">
    <property type="entry name" value="I-EGF_1"/>
    <property type="match status" value="1"/>
</dbReference>
<dbReference type="InterPro" id="IPR012896">
    <property type="entry name" value="Integrin_bsu_tail"/>
</dbReference>
<feature type="transmembrane region" description="Helical" evidence="18">
    <location>
        <begin position="755"/>
        <end position="781"/>
    </location>
</feature>
<dbReference type="Gene3D" id="4.10.1240.30">
    <property type="match status" value="1"/>
</dbReference>
<dbReference type="PANTHER" id="PTHR10082:SF60">
    <property type="entry name" value="INTEGRIN BETA-PS"/>
    <property type="match status" value="1"/>
</dbReference>
<dbReference type="SMART" id="SM00187">
    <property type="entry name" value="INB"/>
    <property type="match status" value="1"/>
</dbReference>
<dbReference type="GeneID" id="106821647"/>
<keyword evidence="11 17" id="KW-0130">Cell adhesion</keyword>
<evidence type="ECO:0000256" key="14">
    <source>
        <dbReference type="ARBA" id="ARBA00023136"/>
    </source>
</evidence>
<evidence type="ECO:0000256" key="12">
    <source>
        <dbReference type="ARBA" id="ARBA00022989"/>
    </source>
</evidence>
<dbReference type="SUPFAM" id="SSF69179">
    <property type="entry name" value="Integrin domains"/>
    <property type="match status" value="1"/>
</dbReference>
<evidence type="ECO:0000256" key="15">
    <source>
        <dbReference type="ARBA" id="ARBA00023157"/>
    </source>
</evidence>
<dbReference type="InterPro" id="IPR002035">
    <property type="entry name" value="VWF_A"/>
</dbReference>
<accession>A0ABM1FC52</accession>
<feature type="chain" id="PRO_5045431084" description="Integrin beta" evidence="19">
    <location>
        <begin position="23"/>
        <end position="841"/>
    </location>
</feature>
<evidence type="ECO:0000313" key="22">
    <source>
        <dbReference type="RefSeq" id="XP_014682023.1"/>
    </source>
</evidence>
<evidence type="ECO:0000256" key="11">
    <source>
        <dbReference type="ARBA" id="ARBA00022889"/>
    </source>
</evidence>
<keyword evidence="8" id="KW-0677">Repeat</keyword>
<evidence type="ECO:0000256" key="18">
    <source>
        <dbReference type="SAM" id="Phobius"/>
    </source>
</evidence>
<dbReference type="InterPro" id="IPR014836">
    <property type="entry name" value="Integrin_bsu_cyt_dom"/>
</dbReference>
<keyword evidence="3" id="KW-1003">Cell membrane</keyword>
<dbReference type="PRINTS" id="PR01186">
    <property type="entry name" value="INTEGRINB"/>
</dbReference>
<dbReference type="SUPFAM" id="SSF69687">
    <property type="entry name" value="Integrin beta tail domain"/>
    <property type="match status" value="1"/>
</dbReference>
<gene>
    <name evidence="22" type="primary">LOC106821647</name>
</gene>
<dbReference type="SUPFAM" id="SSF103575">
    <property type="entry name" value="Plexin repeat"/>
    <property type="match status" value="1"/>
</dbReference>
<reference evidence="22" key="1">
    <citation type="submission" date="2025-08" db="UniProtKB">
        <authorList>
            <consortium name="RefSeq"/>
        </authorList>
    </citation>
    <scope>IDENTIFICATION</scope>
</reference>
<dbReference type="InterPro" id="IPR040622">
    <property type="entry name" value="EGF_integrin_1"/>
</dbReference>
<keyword evidence="15" id="KW-1015">Disulfide bond</keyword>
<dbReference type="SMART" id="SM01242">
    <property type="entry name" value="Integrin_B_tail"/>
    <property type="match status" value="1"/>
</dbReference>
<evidence type="ECO:0000256" key="13">
    <source>
        <dbReference type="ARBA" id="ARBA00023037"/>
    </source>
</evidence>
<feature type="domain" description="VWFA" evidence="20">
    <location>
        <begin position="139"/>
        <end position="372"/>
    </location>
</feature>
<proteinExistence type="inferred from homology"/>
<evidence type="ECO:0000256" key="19">
    <source>
        <dbReference type="SAM" id="SignalP"/>
    </source>
</evidence>
<dbReference type="Gene3D" id="3.40.50.410">
    <property type="entry name" value="von Willebrand factor, type A domain"/>
    <property type="match status" value="1"/>
</dbReference>
<evidence type="ECO:0000256" key="2">
    <source>
        <dbReference type="ARBA" id="ARBA00007449"/>
    </source>
</evidence>
<comment type="similarity">
    <text evidence="2 17">Belongs to the integrin beta chain family.</text>
</comment>
<keyword evidence="14 18" id="KW-0472">Membrane</keyword>
<keyword evidence="12 18" id="KW-1133">Transmembrane helix</keyword>
<sequence>MESRHSYKLLLALTAMLAMAASQDVSKLCFVNSKKCGDCISAYPECVWCKQEGFDSNEGSISRCDTMARLISNNCSQENIVNPKSSETIDVQKNLTDGAVAPDEQAVQLFPQEITMNIRPNDPRTIRVQYSQAEDYPVDLYFLMDLSKSMEDDKANLAMLGDRLAAEMQNITKNFRLGFGSFVDKVALPFTSQVPSKLKEPCAGCSAPYLFKHELTLTTETDKFAKKVNEVPISGNLDAPEGGMDALVQAIMCEEQIGWRTGARHLIVYASDASFHYAGDGKLGGIVMPNDGQCHLDDNDAILQGTEQDYPSISQLKKLIGDKSINVIFAAIDSAFDVYNGLSAIIEGSTAGVLARDSSNIVGLIKDNYDQISSTVQLYECNETVSDGESSGQCGSLKNLEVRYSNEFDGEVQEGPRRAGIRVGDTVTYNIKQHAYIWGTFSIRPRNIAEKLLIKLNVICDCDCGDKIENSTACSGNGTLACGVCECNPNYTGQQCQCRLSDESNDVNDDTCKAHVIVVCTISMKDFTSKEIPDFTANITKPASYVSAEVSDATANVSKRITNIKVKDVAEVVSNVTEGVSNATNSTSVTRGQCVCGTCVCNQDYTGTRCQCPASKDTCIASNGKLCNGPGNECTCDGGRWRCKCEEDSNFRGPTCEDCPTCEGYCEQSKDCVQCVTFGTGKYDQGECDRECSTKEIIPQKTVSEDLSPQVNRKLCQYPDTSNDDGCSFRFTYEFDYVSNIILRAQTTRVCPLNLAAVTGAVTGGVIGGIILAGLLLLLLWKLLTTAHDKREYAKFENERQLAKWRREENPLYHAATTTVQNPAFGSSNIQLKCENSPPTC</sequence>
<evidence type="ECO:0000256" key="1">
    <source>
        <dbReference type="ARBA" id="ARBA00004251"/>
    </source>
</evidence>
<dbReference type="PIRSF" id="PIRSF002512">
    <property type="entry name" value="Integrin_B"/>
    <property type="match status" value="1"/>
</dbReference>
<keyword evidence="21" id="KW-1185">Reference proteome</keyword>
<dbReference type="Pfam" id="PF00362">
    <property type="entry name" value="Integrin_beta"/>
    <property type="match status" value="1"/>
</dbReference>
<dbReference type="InterPro" id="IPR033760">
    <property type="entry name" value="Integrin_beta_N"/>
</dbReference>
<keyword evidence="16" id="KW-0325">Glycoprotein</keyword>
<evidence type="ECO:0000256" key="4">
    <source>
        <dbReference type="ARBA" id="ARBA00022536"/>
    </source>
</evidence>
<dbReference type="RefSeq" id="XP_014682023.1">
    <property type="nucleotide sequence ID" value="XM_014826537.1"/>
</dbReference>
<keyword evidence="10" id="KW-0460">Magnesium</keyword>